<evidence type="ECO:0000256" key="11">
    <source>
        <dbReference type="ARBA" id="ARBA00023180"/>
    </source>
</evidence>
<keyword evidence="10 13" id="KW-0675">Receptor</keyword>
<keyword evidence="8" id="KW-0472">Membrane</keyword>
<evidence type="ECO:0000256" key="2">
    <source>
        <dbReference type="ARBA" id="ARBA00022475"/>
    </source>
</evidence>
<keyword evidence="12" id="KW-0807">Transducer</keyword>
<evidence type="ECO:0000256" key="12">
    <source>
        <dbReference type="ARBA" id="ARBA00023224"/>
    </source>
</evidence>
<keyword evidence="9" id="KW-1015">Disulfide bond</keyword>
<keyword evidence="4" id="KW-0812">Transmembrane</keyword>
<proteinExistence type="predicted"/>
<keyword evidence="6" id="KW-1133">Transmembrane helix</keyword>
<evidence type="ECO:0000256" key="7">
    <source>
        <dbReference type="ARBA" id="ARBA00023040"/>
    </source>
</evidence>
<dbReference type="PANTHER" id="PTHR24242:SF253">
    <property type="entry name" value="OLFACTORY RECEPTOR-RELATED"/>
    <property type="match status" value="1"/>
</dbReference>
<keyword evidence="11" id="KW-0325">Glycoprotein</keyword>
<evidence type="ECO:0000256" key="10">
    <source>
        <dbReference type="ARBA" id="ARBA00023170"/>
    </source>
</evidence>
<dbReference type="AlphaFoldDB" id="Q68JS7"/>
<dbReference type="PANTHER" id="PTHR24242">
    <property type="entry name" value="G-PROTEIN COUPLED RECEPTOR"/>
    <property type="match status" value="1"/>
</dbReference>
<dbReference type="GO" id="GO:0004930">
    <property type="term" value="F:G protein-coupled receptor activity"/>
    <property type="evidence" value="ECO:0007669"/>
    <property type="project" value="UniProtKB-KW"/>
</dbReference>
<evidence type="ECO:0000313" key="13">
    <source>
        <dbReference type="EMBL" id="AAT95092.1"/>
    </source>
</evidence>
<feature type="non-terminal residue" evidence="13">
    <location>
        <position position="1"/>
    </location>
</feature>
<sequence length="186" mass="20595">PMYLLLSNLSFSGNGLCFQCHPPVLVSFSDVGQDHLLPGCCIQLYVFSSWALLECFPSLTGMSYDRVLTICKTIPFMVTSDEPQDFAFCWQLLSWICGFVAPSFTIITTSSLAFSARVKLTLFCDLTAVLRLSCEDTSIIKVTSLILSFHHYPGPIGPDHYILHLCHPNHPGNPIPLLAEKAFSTC</sequence>
<dbReference type="GO" id="GO:0005886">
    <property type="term" value="C:plasma membrane"/>
    <property type="evidence" value="ECO:0007669"/>
    <property type="project" value="UniProtKB-SubCell"/>
</dbReference>
<evidence type="ECO:0000256" key="3">
    <source>
        <dbReference type="ARBA" id="ARBA00022606"/>
    </source>
</evidence>
<reference evidence="13" key="1">
    <citation type="submission" date="2004-07" db="EMBL/GenBank/DDBJ databases">
        <title>Molecular analysis of olfaction in turtles.</title>
        <authorList>
            <person name="Vieyra M.L."/>
            <person name="Vogt R.G."/>
        </authorList>
    </citation>
    <scope>NUCLEOTIDE SEQUENCE</scope>
</reference>
<evidence type="ECO:0000256" key="4">
    <source>
        <dbReference type="ARBA" id="ARBA00022692"/>
    </source>
</evidence>
<keyword evidence="3" id="KW-0716">Sensory transduction</keyword>
<protein>
    <submittedName>
        <fullName evidence="13">Olfactory receptor 43</fullName>
    </submittedName>
</protein>
<evidence type="ECO:0000256" key="8">
    <source>
        <dbReference type="ARBA" id="ARBA00023136"/>
    </source>
</evidence>
<dbReference type="SUPFAM" id="SSF81321">
    <property type="entry name" value="Family A G protein-coupled receptor-like"/>
    <property type="match status" value="1"/>
</dbReference>
<evidence type="ECO:0000256" key="6">
    <source>
        <dbReference type="ARBA" id="ARBA00022989"/>
    </source>
</evidence>
<accession>Q68JS7</accession>
<evidence type="ECO:0000256" key="9">
    <source>
        <dbReference type="ARBA" id="ARBA00023157"/>
    </source>
</evidence>
<dbReference type="InterPro" id="IPR000725">
    <property type="entry name" value="Olfact_rcpt"/>
</dbReference>
<keyword evidence="5" id="KW-0552">Olfaction</keyword>
<evidence type="ECO:0000256" key="1">
    <source>
        <dbReference type="ARBA" id="ARBA00004651"/>
    </source>
</evidence>
<comment type="subcellular location">
    <subcellularLocation>
        <location evidence="1">Cell membrane</location>
        <topology evidence="1">Multi-pass membrane protein</topology>
    </subcellularLocation>
</comment>
<dbReference type="InterPro" id="IPR050939">
    <property type="entry name" value="Olfactory_GPCR1"/>
</dbReference>
<name>Q68JS7_GOPPO</name>
<evidence type="ECO:0000256" key="5">
    <source>
        <dbReference type="ARBA" id="ARBA00022725"/>
    </source>
</evidence>
<dbReference type="PRINTS" id="PR00245">
    <property type="entry name" value="OLFACTORYR"/>
</dbReference>
<keyword evidence="7" id="KW-0297">G-protein coupled receptor</keyword>
<dbReference type="GO" id="GO:0004984">
    <property type="term" value="F:olfactory receptor activity"/>
    <property type="evidence" value="ECO:0007669"/>
    <property type="project" value="InterPro"/>
</dbReference>
<keyword evidence="2" id="KW-1003">Cell membrane</keyword>
<dbReference type="EMBL" id="AY686330">
    <property type="protein sequence ID" value="AAT95092.1"/>
    <property type="molecule type" value="Genomic_DNA"/>
</dbReference>
<feature type="non-terminal residue" evidence="13">
    <location>
        <position position="186"/>
    </location>
</feature>
<organism evidence="13">
    <name type="scientific">Gopherus polyphemus</name>
    <name type="common">Gopher tortoise</name>
    <name type="synonym">Testudo polyphemus</name>
    <dbReference type="NCBI Taxonomy" id="38773"/>
    <lineage>
        <taxon>Eukaryota</taxon>
        <taxon>Metazoa</taxon>
        <taxon>Chordata</taxon>
        <taxon>Craniata</taxon>
        <taxon>Vertebrata</taxon>
        <taxon>Euteleostomi</taxon>
        <taxon>Archelosauria</taxon>
        <taxon>Testudinata</taxon>
        <taxon>Testudines</taxon>
        <taxon>Cryptodira</taxon>
        <taxon>Durocryptodira</taxon>
        <taxon>Testudinoidea</taxon>
        <taxon>Testudinidae</taxon>
        <taxon>Gopherus</taxon>
    </lineage>
</organism>